<name>A0AAN7C969_9PEZI</name>
<gene>
    <name evidence="4" type="ORF">C8A03DRAFT_45010</name>
</gene>
<proteinExistence type="predicted"/>
<dbReference type="GO" id="GO:0003924">
    <property type="term" value="F:GTPase activity"/>
    <property type="evidence" value="ECO:0007669"/>
    <property type="project" value="InterPro"/>
</dbReference>
<dbReference type="InterPro" id="IPR001401">
    <property type="entry name" value="Dynamin_GTPase"/>
</dbReference>
<dbReference type="PANTHER" id="PTHR11566:SF21">
    <property type="entry name" value="DYNAMIN RELATED PROTEIN 1, ISOFORM A"/>
    <property type="match status" value="1"/>
</dbReference>
<keyword evidence="5" id="KW-1185">Reference proteome</keyword>
<dbReference type="GO" id="GO:0048312">
    <property type="term" value="P:intracellular distribution of mitochondria"/>
    <property type="evidence" value="ECO:0007669"/>
    <property type="project" value="TreeGrafter"/>
</dbReference>
<dbReference type="InterPro" id="IPR027417">
    <property type="entry name" value="P-loop_NTPase"/>
</dbReference>
<keyword evidence="1" id="KW-0175">Coiled coil</keyword>
<organism evidence="4 5">
    <name type="scientific">Achaetomium macrosporum</name>
    <dbReference type="NCBI Taxonomy" id="79813"/>
    <lineage>
        <taxon>Eukaryota</taxon>
        <taxon>Fungi</taxon>
        <taxon>Dikarya</taxon>
        <taxon>Ascomycota</taxon>
        <taxon>Pezizomycotina</taxon>
        <taxon>Sordariomycetes</taxon>
        <taxon>Sordariomycetidae</taxon>
        <taxon>Sordariales</taxon>
        <taxon>Chaetomiaceae</taxon>
        <taxon>Achaetomium</taxon>
    </lineage>
</organism>
<dbReference type="SUPFAM" id="SSF52540">
    <property type="entry name" value="P-loop containing nucleoside triphosphate hydrolases"/>
    <property type="match status" value="1"/>
</dbReference>
<dbReference type="GO" id="GO:0016020">
    <property type="term" value="C:membrane"/>
    <property type="evidence" value="ECO:0007669"/>
    <property type="project" value="TreeGrafter"/>
</dbReference>
<evidence type="ECO:0000259" key="2">
    <source>
        <dbReference type="PROSITE" id="PS51388"/>
    </source>
</evidence>
<evidence type="ECO:0000259" key="3">
    <source>
        <dbReference type="PROSITE" id="PS51718"/>
    </source>
</evidence>
<dbReference type="PANTHER" id="PTHR11566">
    <property type="entry name" value="DYNAMIN"/>
    <property type="match status" value="1"/>
</dbReference>
<dbReference type="Gene3D" id="1.20.120.1240">
    <property type="entry name" value="Dynamin, middle domain"/>
    <property type="match status" value="1"/>
</dbReference>
<dbReference type="GO" id="GO:0005739">
    <property type="term" value="C:mitochondrion"/>
    <property type="evidence" value="ECO:0007669"/>
    <property type="project" value="TreeGrafter"/>
</dbReference>
<dbReference type="GO" id="GO:0005525">
    <property type="term" value="F:GTP binding"/>
    <property type="evidence" value="ECO:0007669"/>
    <property type="project" value="InterPro"/>
</dbReference>
<dbReference type="PROSITE" id="PS51718">
    <property type="entry name" value="G_DYNAMIN_2"/>
    <property type="match status" value="1"/>
</dbReference>
<sequence>MEPLSSSSTPEVVFDADFLAQLNTSDSRALLDTIDRLREIPDIITEAKEPMGIREDGAKKFSRDILRVEIAKPDVYPLTLVDLPGIFHSVTADQDLEGKEVVDQLIECYMMQPKSIILAVVAANNHLANQKVLQEARKHDPDRVRTIGVITKPDLAGSGPANERKYLDLTKGRENMHNLVLGCSISPANRGVESLRRRLSKVLLDHEELHRLGKAKSSTQEQRSYLLGVAEKYQRLARDAIEGSETKLRAELRNRHRAFHVIMETKDGRYKIRREDKHNVSEGSREDDDQLPECLRDLIEEYGIQDPQTKDESTLKTELQSQACFNQGRGFPGETNEELALQLFRQQAEPWRDIAWKHLEQSLEVTRRFVHRAFIHVIGADEKTQEAIFNCHANPFFDKKEEELRCKLRELLLPYCDGYGPPLEAEFISRMHTILQTFRDLEDRGSDEFGTEKVINLMTAYYEMSLRTFIDNVINLAVESCLVRDIPTILTVAKVGGMTPETLEGLASESEEFRNQRDRLQKEVEILTEGLRECQRHERRRLPG</sequence>
<dbReference type="PROSITE" id="PS51388">
    <property type="entry name" value="GED"/>
    <property type="match status" value="1"/>
</dbReference>
<dbReference type="SMART" id="SM00053">
    <property type="entry name" value="DYNc"/>
    <property type="match status" value="1"/>
</dbReference>
<dbReference type="PRINTS" id="PR00195">
    <property type="entry name" value="DYNAMIN"/>
</dbReference>
<dbReference type="GO" id="GO:0006897">
    <property type="term" value="P:endocytosis"/>
    <property type="evidence" value="ECO:0007669"/>
    <property type="project" value="TreeGrafter"/>
</dbReference>
<feature type="domain" description="Dynamin-type G" evidence="3">
    <location>
        <begin position="1"/>
        <end position="242"/>
    </location>
</feature>
<feature type="domain" description="GED" evidence="2">
    <location>
        <begin position="451"/>
        <end position="542"/>
    </location>
</feature>
<dbReference type="AlphaFoldDB" id="A0AAN7C969"/>
<dbReference type="InterPro" id="IPR030381">
    <property type="entry name" value="G_DYNAMIN_dom"/>
</dbReference>
<dbReference type="GO" id="GO:0008017">
    <property type="term" value="F:microtubule binding"/>
    <property type="evidence" value="ECO:0007669"/>
    <property type="project" value="TreeGrafter"/>
</dbReference>
<dbReference type="Gene3D" id="3.40.50.300">
    <property type="entry name" value="P-loop containing nucleotide triphosphate hydrolases"/>
    <property type="match status" value="1"/>
</dbReference>
<comment type="caution">
    <text evidence="4">The sequence shown here is derived from an EMBL/GenBank/DDBJ whole genome shotgun (WGS) entry which is preliminary data.</text>
</comment>
<dbReference type="InterPro" id="IPR020850">
    <property type="entry name" value="GED_dom"/>
</dbReference>
<dbReference type="EMBL" id="MU860156">
    <property type="protein sequence ID" value="KAK4237082.1"/>
    <property type="molecule type" value="Genomic_DNA"/>
</dbReference>
<accession>A0AAN7C969</accession>
<dbReference type="GO" id="GO:0016559">
    <property type="term" value="P:peroxisome fission"/>
    <property type="evidence" value="ECO:0007669"/>
    <property type="project" value="TreeGrafter"/>
</dbReference>
<dbReference type="Proteomes" id="UP001303760">
    <property type="component" value="Unassembled WGS sequence"/>
</dbReference>
<evidence type="ECO:0000313" key="5">
    <source>
        <dbReference type="Proteomes" id="UP001303760"/>
    </source>
</evidence>
<reference evidence="4" key="2">
    <citation type="submission" date="2023-05" db="EMBL/GenBank/DDBJ databases">
        <authorList>
            <consortium name="Lawrence Berkeley National Laboratory"/>
            <person name="Steindorff A."/>
            <person name="Hensen N."/>
            <person name="Bonometti L."/>
            <person name="Westerberg I."/>
            <person name="Brannstrom I.O."/>
            <person name="Guillou S."/>
            <person name="Cros-Aarteil S."/>
            <person name="Calhoun S."/>
            <person name="Haridas S."/>
            <person name="Kuo A."/>
            <person name="Mondo S."/>
            <person name="Pangilinan J."/>
            <person name="Riley R."/>
            <person name="Labutti K."/>
            <person name="Andreopoulos B."/>
            <person name="Lipzen A."/>
            <person name="Chen C."/>
            <person name="Yanf M."/>
            <person name="Daum C."/>
            <person name="Ng V."/>
            <person name="Clum A."/>
            <person name="Ohm R."/>
            <person name="Martin F."/>
            <person name="Silar P."/>
            <person name="Natvig D."/>
            <person name="Lalanne C."/>
            <person name="Gautier V."/>
            <person name="Ament-Velasquez S.L."/>
            <person name="Kruys A."/>
            <person name="Hutchinson M.I."/>
            <person name="Powell A.J."/>
            <person name="Barry K."/>
            <person name="Miller A.N."/>
            <person name="Grigoriev I.V."/>
            <person name="Debuchy R."/>
            <person name="Gladieux P."/>
            <person name="Thoren M.H."/>
            <person name="Johannesson H."/>
        </authorList>
    </citation>
    <scope>NUCLEOTIDE SEQUENCE</scope>
    <source>
        <strain evidence="4">CBS 532.94</strain>
    </source>
</reference>
<dbReference type="Pfam" id="PF00350">
    <property type="entry name" value="Dynamin_N"/>
    <property type="match status" value="1"/>
</dbReference>
<dbReference type="InterPro" id="IPR022812">
    <property type="entry name" value="Dynamin"/>
</dbReference>
<dbReference type="GO" id="GO:0000266">
    <property type="term" value="P:mitochondrial fission"/>
    <property type="evidence" value="ECO:0007669"/>
    <property type="project" value="TreeGrafter"/>
</dbReference>
<protein>
    <submittedName>
        <fullName evidence="4">P-loop containing nucleoside triphosphate hydrolase protein</fullName>
    </submittedName>
</protein>
<reference evidence="4" key="1">
    <citation type="journal article" date="2023" name="Mol. Phylogenet. Evol.">
        <title>Genome-scale phylogeny and comparative genomics of the fungal order Sordariales.</title>
        <authorList>
            <person name="Hensen N."/>
            <person name="Bonometti L."/>
            <person name="Westerberg I."/>
            <person name="Brannstrom I.O."/>
            <person name="Guillou S."/>
            <person name="Cros-Aarteil S."/>
            <person name="Calhoun S."/>
            <person name="Haridas S."/>
            <person name="Kuo A."/>
            <person name="Mondo S."/>
            <person name="Pangilinan J."/>
            <person name="Riley R."/>
            <person name="LaButti K."/>
            <person name="Andreopoulos B."/>
            <person name="Lipzen A."/>
            <person name="Chen C."/>
            <person name="Yan M."/>
            <person name="Daum C."/>
            <person name="Ng V."/>
            <person name="Clum A."/>
            <person name="Steindorff A."/>
            <person name="Ohm R.A."/>
            <person name="Martin F."/>
            <person name="Silar P."/>
            <person name="Natvig D.O."/>
            <person name="Lalanne C."/>
            <person name="Gautier V."/>
            <person name="Ament-Velasquez S.L."/>
            <person name="Kruys A."/>
            <person name="Hutchinson M.I."/>
            <person name="Powell A.J."/>
            <person name="Barry K."/>
            <person name="Miller A.N."/>
            <person name="Grigoriev I.V."/>
            <person name="Debuchy R."/>
            <person name="Gladieux P."/>
            <person name="Hiltunen Thoren M."/>
            <person name="Johannesson H."/>
        </authorList>
    </citation>
    <scope>NUCLEOTIDE SEQUENCE</scope>
    <source>
        <strain evidence="4">CBS 532.94</strain>
    </source>
</reference>
<evidence type="ECO:0000313" key="4">
    <source>
        <dbReference type="EMBL" id="KAK4237082.1"/>
    </source>
</evidence>
<keyword evidence="4" id="KW-0378">Hydrolase</keyword>
<dbReference type="GO" id="GO:0005874">
    <property type="term" value="C:microtubule"/>
    <property type="evidence" value="ECO:0007669"/>
    <property type="project" value="TreeGrafter"/>
</dbReference>
<evidence type="ECO:0000256" key="1">
    <source>
        <dbReference type="SAM" id="Coils"/>
    </source>
</evidence>
<dbReference type="InterPro" id="IPR045063">
    <property type="entry name" value="Dynamin_N"/>
</dbReference>
<feature type="coiled-coil region" evidence="1">
    <location>
        <begin position="503"/>
        <end position="537"/>
    </location>
</feature>